<evidence type="ECO:0000256" key="4">
    <source>
        <dbReference type="ARBA" id="ARBA00022741"/>
    </source>
</evidence>
<dbReference type="SMART" id="SM00054">
    <property type="entry name" value="EFh"/>
    <property type="match status" value="4"/>
</dbReference>
<keyword evidence="3" id="KW-0808">Transferase</keyword>
<dbReference type="InterPro" id="IPR011009">
    <property type="entry name" value="Kinase-like_dom_sf"/>
</dbReference>
<feature type="compositionally biased region" description="Basic residues" evidence="9">
    <location>
        <begin position="58"/>
        <end position="72"/>
    </location>
</feature>
<evidence type="ECO:0000259" key="11">
    <source>
        <dbReference type="PROSITE" id="PS50222"/>
    </source>
</evidence>
<evidence type="ECO:0000259" key="10">
    <source>
        <dbReference type="PROSITE" id="PS50011"/>
    </source>
</evidence>
<keyword evidence="2" id="KW-0723">Serine/threonine-protein kinase</keyword>
<protein>
    <recommendedName>
        <fullName evidence="14">Calcium-dependent protein kinase</fullName>
    </recommendedName>
</protein>
<accession>A0AAU9IYR4</accession>
<dbReference type="GO" id="GO:0005524">
    <property type="term" value="F:ATP binding"/>
    <property type="evidence" value="ECO:0007669"/>
    <property type="project" value="UniProtKB-KW"/>
</dbReference>
<dbReference type="InterPro" id="IPR000719">
    <property type="entry name" value="Prot_kinase_dom"/>
</dbReference>
<dbReference type="Pfam" id="PF00069">
    <property type="entry name" value="Pkinase"/>
    <property type="match status" value="1"/>
</dbReference>
<feature type="domain" description="Protein kinase" evidence="10">
    <location>
        <begin position="124"/>
        <end position="376"/>
    </location>
</feature>
<comment type="caution">
    <text evidence="12">The sequence shown here is derived from an EMBL/GenBank/DDBJ whole genome shotgun (WGS) entry which is preliminary data.</text>
</comment>
<evidence type="ECO:0000313" key="12">
    <source>
        <dbReference type="EMBL" id="CAG9316826.1"/>
    </source>
</evidence>
<evidence type="ECO:0000256" key="7">
    <source>
        <dbReference type="ARBA" id="ARBA00022840"/>
    </source>
</evidence>
<dbReference type="PROSITE" id="PS50222">
    <property type="entry name" value="EF_HAND_2"/>
    <property type="match status" value="3"/>
</dbReference>
<keyword evidence="4" id="KW-0547">Nucleotide-binding</keyword>
<evidence type="ECO:0000256" key="2">
    <source>
        <dbReference type="ARBA" id="ARBA00022527"/>
    </source>
</evidence>
<feature type="region of interest" description="Disordered" evidence="9">
    <location>
        <begin position="21"/>
        <end position="41"/>
    </location>
</feature>
<evidence type="ECO:0000256" key="8">
    <source>
        <dbReference type="ARBA" id="ARBA00024334"/>
    </source>
</evidence>
<dbReference type="PANTHER" id="PTHR24349">
    <property type="entry name" value="SERINE/THREONINE-PROTEIN KINASE"/>
    <property type="match status" value="1"/>
</dbReference>
<evidence type="ECO:0000256" key="9">
    <source>
        <dbReference type="SAM" id="MobiDB-lite"/>
    </source>
</evidence>
<evidence type="ECO:0008006" key="14">
    <source>
        <dbReference type="Google" id="ProtNLM"/>
    </source>
</evidence>
<dbReference type="SUPFAM" id="SSF56112">
    <property type="entry name" value="Protein kinase-like (PK-like)"/>
    <property type="match status" value="1"/>
</dbReference>
<dbReference type="PROSITE" id="PS50011">
    <property type="entry name" value="PROTEIN_KINASE_DOM"/>
    <property type="match status" value="1"/>
</dbReference>
<feature type="domain" description="EF-hand" evidence="11">
    <location>
        <begin position="491"/>
        <end position="526"/>
    </location>
</feature>
<keyword evidence="13" id="KW-1185">Reference proteome</keyword>
<keyword evidence="5" id="KW-0418">Kinase</keyword>
<dbReference type="AlphaFoldDB" id="A0AAU9IYR4"/>
<proteinExistence type="inferred from homology"/>
<feature type="domain" description="EF-hand" evidence="11">
    <location>
        <begin position="420"/>
        <end position="455"/>
    </location>
</feature>
<dbReference type="Gene3D" id="1.10.238.10">
    <property type="entry name" value="EF-hand"/>
    <property type="match status" value="2"/>
</dbReference>
<organism evidence="12 13">
    <name type="scientific">Blepharisma stoltei</name>
    <dbReference type="NCBI Taxonomy" id="1481888"/>
    <lineage>
        <taxon>Eukaryota</taxon>
        <taxon>Sar</taxon>
        <taxon>Alveolata</taxon>
        <taxon>Ciliophora</taxon>
        <taxon>Postciliodesmatophora</taxon>
        <taxon>Heterotrichea</taxon>
        <taxon>Heterotrichida</taxon>
        <taxon>Blepharismidae</taxon>
        <taxon>Blepharisma</taxon>
    </lineage>
</organism>
<dbReference type="Gene3D" id="1.10.510.10">
    <property type="entry name" value="Transferase(Phosphotransferase) domain 1"/>
    <property type="match status" value="1"/>
</dbReference>
<feature type="compositionally biased region" description="Low complexity" evidence="9">
    <location>
        <begin position="73"/>
        <end position="87"/>
    </location>
</feature>
<dbReference type="Proteomes" id="UP001162131">
    <property type="component" value="Unassembled WGS sequence"/>
</dbReference>
<comment type="similarity">
    <text evidence="8">Belongs to the protein kinase superfamily. Ser/Thr protein kinase family. CDPK subfamily.</text>
</comment>
<dbReference type="Pfam" id="PF13499">
    <property type="entry name" value="EF-hand_7"/>
    <property type="match status" value="2"/>
</dbReference>
<evidence type="ECO:0000256" key="3">
    <source>
        <dbReference type="ARBA" id="ARBA00022679"/>
    </source>
</evidence>
<dbReference type="Gene3D" id="3.30.200.20">
    <property type="entry name" value="Phosphorylase Kinase, domain 1"/>
    <property type="match status" value="1"/>
</dbReference>
<keyword evidence="6" id="KW-0106">Calcium</keyword>
<evidence type="ECO:0000256" key="1">
    <source>
        <dbReference type="ARBA" id="ARBA00001946"/>
    </source>
</evidence>
<dbReference type="EMBL" id="CAJZBQ010000017">
    <property type="protein sequence ID" value="CAG9316826.1"/>
    <property type="molecule type" value="Genomic_DNA"/>
</dbReference>
<keyword evidence="7" id="KW-0067">ATP-binding</keyword>
<dbReference type="InterPro" id="IPR050205">
    <property type="entry name" value="CDPK_Ser/Thr_kinases"/>
</dbReference>
<dbReference type="PROSITE" id="PS00018">
    <property type="entry name" value="EF_HAND_1"/>
    <property type="match status" value="3"/>
</dbReference>
<dbReference type="InterPro" id="IPR002048">
    <property type="entry name" value="EF_hand_dom"/>
</dbReference>
<comment type="cofactor">
    <cofactor evidence="1">
        <name>Mg(2+)</name>
        <dbReference type="ChEBI" id="CHEBI:18420"/>
    </cofactor>
</comment>
<evidence type="ECO:0000256" key="6">
    <source>
        <dbReference type="ARBA" id="ARBA00022837"/>
    </source>
</evidence>
<dbReference type="GO" id="GO:0005509">
    <property type="term" value="F:calcium ion binding"/>
    <property type="evidence" value="ECO:0007669"/>
    <property type="project" value="InterPro"/>
</dbReference>
<dbReference type="InterPro" id="IPR011992">
    <property type="entry name" value="EF-hand-dom_pair"/>
</dbReference>
<dbReference type="InterPro" id="IPR018247">
    <property type="entry name" value="EF_Hand_1_Ca_BS"/>
</dbReference>
<dbReference type="SUPFAM" id="SSF47473">
    <property type="entry name" value="EF-hand"/>
    <property type="match status" value="1"/>
</dbReference>
<dbReference type="GO" id="GO:0004674">
    <property type="term" value="F:protein serine/threonine kinase activity"/>
    <property type="evidence" value="ECO:0007669"/>
    <property type="project" value="UniProtKB-KW"/>
</dbReference>
<reference evidence="12" key="1">
    <citation type="submission" date="2021-09" db="EMBL/GenBank/DDBJ databases">
        <authorList>
            <consortium name="AG Swart"/>
            <person name="Singh M."/>
            <person name="Singh A."/>
            <person name="Seah K."/>
            <person name="Emmerich C."/>
        </authorList>
    </citation>
    <scope>NUCLEOTIDE SEQUENCE</scope>
    <source>
        <strain evidence="12">ATCC30299</strain>
    </source>
</reference>
<evidence type="ECO:0000256" key="5">
    <source>
        <dbReference type="ARBA" id="ARBA00022777"/>
    </source>
</evidence>
<evidence type="ECO:0000313" key="13">
    <source>
        <dbReference type="Proteomes" id="UP001162131"/>
    </source>
</evidence>
<dbReference type="CDD" id="cd00051">
    <property type="entry name" value="EFh"/>
    <property type="match status" value="1"/>
</dbReference>
<gene>
    <name evidence="12" type="ORF">BSTOLATCC_MIC17459</name>
</gene>
<feature type="domain" description="EF-hand" evidence="11">
    <location>
        <begin position="527"/>
        <end position="558"/>
    </location>
</feature>
<feature type="region of interest" description="Disordered" evidence="9">
    <location>
        <begin position="54"/>
        <end position="87"/>
    </location>
</feature>
<sequence>MFSEFILRSFTLFQYKNKEMGCCSNRPDPTSEKGLQESTTKSLKSEIEYKVVAPETSKKRHKNSLKLSKSRRGSFSSAGSSSPRNSKLISLSTNASYSNSPRSPSFKNKGFSFEFLKTPIREKYTTVRKLHFGFSGETSLVVDKITGLKRVIKEVRKLCVPLEIQEMFILEVQKFLSLDHPNIVKLCEVYESGKSWYLVYEHASGMNLLEKLDDEIISSSLACTIIRDILSGLNYCHRNRIVHHGINLSHVIVDSKDGKTNCKLVSFSFPWEIEDSIKLNEVTCYIAPEVLDGNCNELASDVWSVGVLLYSIIQRKPPFRGKTLADLKLQYQKGINFEENNWIFTTNEFKDILSKMFEIDYNKRIDVQNALEHLWVKNNQSLLSTPANNGAINRLVEFSSKDKIARALFSFFKVNLADQNDSRQFIEIFKSLDTNKDGQLTEEELLNETKNLDIKVQKKLRKIISNADLMKKGYIEFSEFVTACTDWNTDENIKKFEKAFRLCDKSGDGQLSLKELKASIKGIRTKEWAQFFGVVDADQSGTISFEELKIFLFGEKITKKPV</sequence>
<name>A0AAU9IYR4_9CILI</name>